<evidence type="ECO:0000256" key="4">
    <source>
        <dbReference type="ARBA" id="ARBA00022833"/>
    </source>
</evidence>
<feature type="region of interest" description="Disordered" evidence="10">
    <location>
        <begin position="452"/>
        <end position="500"/>
    </location>
</feature>
<feature type="region of interest" description="Disordered" evidence="10">
    <location>
        <begin position="617"/>
        <end position="637"/>
    </location>
</feature>
<comment type="caution">
    <text evidence="12">The sequence shown here is derived from an EMBL/GenBank/DDBJ whole genome shotgun (WGS) entry which is preliminary data.</text>
</comment>
<keyword evidence="13" id="KW-1185">Reference proteome</keyword>
<dbReference type="InterPro" id="IPR052035">
    <property type="entry name" value="ZnF_BED_domain_contain"/>
</dbReference>
<dbReference type="InterPro" id="IPR012337">
    <property type="entry name" value="RNaseH-like_sf"/>
</dbReference>
<evidence type="ECO:0000256" key="3">
    <source>
        <dbReference type="ARBA" id="ARBA00022771"/>
    </source>
</evidence>
<keyword evidence="6" id="KW-0238">DNA-binding</keyword>
<keyword evidence="4" id="KW-0862">Zinc</keyword>
<reference evidence="12" key="1">
    <citation type="journal article" date="2023" name="Front. Mar. Sci.">
        <title>A new Merluccius polli reference genome to investigate the effects of global change in West African waters.</title>
        <authorList>
            <person name="Mateo J.L."/>
            <person name="Blanco-Fernandez C."/>
            <person name="Garcia-Vazquez E."/>
            <person name="Machado-Schiaffino G."/>
        </authorList>
    </citation>
    <scope>NUCLEOTIDE SEQUENCE</scope>
    <source>
        <strain evidence="12">C29</strain>
        <tissue evidence="12">Fin</tissue>
    </source>
</reference>
<keyword evidence="7" id="KW-0804">Transcription</keyword>
<evidence type="ECO:0000313" key="12">
    <source>
        <dbReference type="EMBL" id="KAK0144680.1"/>
    </source>
</evidence>
<dbReference type="Proteomes" id="UP001174136">
    <property type="component" value="Unassembled WGS sequence"/>
</dbReference>
<keyword evidence="8" id="KW-0539">Nucleus</keyword>
<evidence type="ECO:0000256" key="7">
    <source>
        <dbReference type="ARBA" id="ARBA00023163"/>
    </source>
</evidence>
<evidence type="ECO:0000256" key="6">
    <source>
        <dbReference type="ARBA" id="ARBA00023125"/>
    </source>
</evidence>
<organism evidence="12 13">
    <name type="scientific">Merluccius polli</name>
    <name type="common">Benguela hake</name>
    <name type="synonym">Merluccius cadenati</name>
    <dbReference type="NCBI Taxonomy" id="89951"/>
    <lineage>
        <taxon>Eukaryota</taxon>
        <taxon>Metazoa</taxon>
        <taxon>Chordata</taxon>
        <taxon>Craniata</taxon>
        <taxon>Vertebrata</taxon>
        <taxon>Euteleostomi</taxon>
        <taxon>Actinopterygii</taxon>
        <taxon>Neopterygii</taxon>
        <taxon>Teleostei</taxon>
        <taxon>Neoteleostei</taxon>
        <taxon>Acanthomorphata</taxon>
        <taxon>Zeiogadaria</taxon>
        <taxon>Gadariae</taxon>
        <taxon>Gadiformes</taxon>
        <taxon>Gadoidei</taxon>
        <taxon>Merlucciidae</taxon>
        <taxon>Merluccius</taxon>
    </lineage>
</organism>
<feature type="compositionally biased region" description="Polar residues" evidence="10">
    <location>
        <begin position="489"/>
        <end position="500"/>
    </location>
</feature>
<keyword evidence="5" id="KW-0805">Transcription regulation</keyword>
<proteinExistence type="predicted"/>
<dbReference type="GO" id="GO:0005634">
    <property type="term" value="C:nucleus"/>
    <property type="evidence" value="ECO:0007669"/>
    <property type="project" value="UniProtKB-SubCell"/>
</dbReference>
<dbReference type="PANTHER" id="PTHR46481:SF9">
    <property type="entry name" value="ZINC FINGER BED DOMAIN-CONTAINING PROTEIN 1-LIKE"/>
    <property type="match status" value="1"/>
</dbReference>
<dbReference type="GO" id="GO:0008270">
    <property type="term" value="F:zinc ion binding"/>
    <property type="evidence" value="ECO:0007669"/>
    <property type="project" value="UniProtKB-KW"/>
</dbReference>
<evidence type="ECO:0000256" key="9">
    <source>
        <dbReference type="PROSITE-ProRule" id="PRU00027"/>
    </source>
</evidence>
<evidence type="ECO:0000256" key="1">
    <source>
        <dbReference type="ARBA" id="ARBA00004123"/>
    </source>
</evidence>
<dbReference type="Gene3D" id="1.10.10.1070">
    <property type="entry name" value="Zinc finger, BED domain-containing"/>
    <property type="match status" value="1"/>
</dbReference>
<dbReference type="GO" id="GO:0046983">
    <property type="term" value="F:protein dimerization activity"/>
    <property type="evidence" value="ECO:0007669"/>
    <property type="project" value="InterPro"/>
</dbReference>
<dbReference type="PROSITE" id="PS50808">
    <property type="entry name" value="ZF_BED"/>
    <property type="match status" value="1"/>
</dbReference>
<accession>A0AA47P178</accession>
<dbReference type="GO" id="GO:0003677">
    <property type="term" value="F:DNA binding"/>
    <property type="evidence" value="ECO:0007669"/>
    <property type="project" value="UniProtKB-KW"/>
</dbReference>
<gene>
    <name evidence="12" type="primary">ZBED1_57</name>
    <name evidence="12" type="ORF">N1851_017023</name>
</gene>
<protein>
    <submittedName>
        <fullName evidence="12">Zinc finger BED domain-containing protein 1</fullName>
    </submittedName>
</protein>
<feature type="domain" description="BED-type" evidence="11">
    <location>
        <begin position="11"/>
        <end position="66"/>
    </location>
</feature>
<keyword evidence="2" id="KW-0479">Metal-binding</keyword>
<evidence type="ECO:0000256" key="5">
    <source>
        <dbReference type="ARBA" id="ARBA00023015"/>
    </source>
</evidence>
<evidence type="ECO:0000259" key="11">
    <source>
        <dbReference type="PROSITE" id="PS50808"/>
    </source>
</evidence>
<evidence type="ECO:0000313" key="13">
    <source>
        <dbReference type="Proteomes" id="UP001174136"/>
    </source>
</evidence>
<dbReference type="Pfam" id="PF05699">
    <property type="entry name" value="Dimer_Tnp_hAT"/>
    <property type="match status" value="1"/>
</dbReference>
<dbReference type="AlphaFoldDB" id="A0AA47P178"/>
<dbReference type="InterPro" id="IPR003656">
    <property type="entry name" value="Znf_BED"/>
</dbReference>
<dbReference type="EMBL" id="JAOPHQ010003127">
    <property type="protein sequence ID" value="KAK0144680.1"/>
    <property type="molecule type" value="Genomic_DNA"/>
</dbReference>
<evidence type="ECO:0000256" key="8">
    <source>
        <dbReference type="ARBA" id="ARBA00023242"/>
    </source>
</evidence>
<comment type="subcellular location">
    <subcellularLocation>
        <location evidence="1">Nucleus</location>
    </subcellularLocation>
</comment>
<evidence type="ECO:0000256" key="2">
    <source>
        <dbReference type="ARBA" id="ARBA00022723"/>
    </source>
</evidence>
<name>A0AA47P178_MERPO</name>
<dbReference type="SUPFAM" id="SSF140996">
    <property type="entry name" value="Hermes dimerisation domain"/>
    <property type="match status" value="1"/>
</dbReference>
<dbReference type="PANTHER" id="PTHR46481">
    <property type="entry name" value="ZINC FINGER BED DOMAIN-CONTAINING PROTEIN 4"/>
    <property type="match status" value="1"/>
</dbReference>
<keyword evidence="3 9" id="KW-0863">Zinc-finger</keyword>
<dbReference type="InterPro" id="IPR008906">
    <property type="entry name" value="HATC_C_dom"/>
</dbReference>
<dbReference type="SUPFAM" id="SSF53098">
    <property type="entry name" value="Ribonuclease H-like"/>
    <property type="match status" value="1"/>
</dbReference>
<evidence type="ECO:0000256" key="10">
    <source>
        <dbReference type="SAM" id="MobiDB-lite"/>
    </source>
</evidence>
<sequence length="637" mass="72150">MEEQLVPKRTNKGSVIWRFFGYREEDVEQVKPICKVCKKTVLTKVSSTTNMFHHLKTNPVQYEESVTLRTSCTPAKTPPPAARQMTLAASFSKTTPYEKTSQRWSDITDAITNFIAQDMMPINTVEKPGFRKLIKTLDPKYEMPGRRHFSEKAIPELYTSERQKLARRLQDVTYFSSTTDLWSSRTMEPYLSFTVHFIDNNWELNNACLQTSFFPKDHTAELLAEGLHEVLKAWDLPVNHQVCLTTDNGANIVKAARLNGWVRLQCFGHRLHLAIEKSMKDARIDRAVGVCKKVVSSFSFSWKKRREMAAVQRTLNLPPHQLISESPTRWGSRQHMIERILEQEQAIAQVLAANKSSRHLVPTWQDVDVLESVNKALKPLVEFTDALSGEGYVTVSFVKPEGDTDLTKSIRATIMDYLKEKFDDVATNDLLDMAGLLDPRFKTAYIDEDRVESVTGGQPDDPSVAEPHASTEPPKKKTLGSFFKKARAPSTTTSGSSKEQLTTELSTYLQTVDADSESDPLLWWKEHEQMFPNLRHLAKKYLCVQATSSPSERVFSTSGNVVTCHRASLKPEATHQRIFQVERDGEPGHGHPGLVVLRQSPGKVWLRCLWSELATRSGRRHGGSEQRDASVQSDEES</sequence>